<feature type="non-terminal residue" evidence="1">
    <location>
        <position position="1"/>
    </location>
</feature>
<name>A0A0F8ZUF3_9ZZZZ</name>
<comment type="caution">
    <text evidence="1">The sequence shown here is derived from an EMBL/GenBank/DDBJ whole genome shotgun (WGS) entry which is preliminary data.</text>
</comment>
<accession>A0A0F8ZUF3</accession>
<dbReference type="EMBL" id="LAZR01061422">
    <property type="protein sequence ID" value="KKK63611.1"/>
    <property type="molecule type" value="Genomic_DNA"/>
</dbReference>
<proteinExistence type="predicted"/>
<sequence length="120" mass="13916">HGILFNDLVDISDIPLAMKRQVSIGFDDEIVGDTQYIRKVDHLAMSLDNDEMGKCLEGGKDCFMEVKTDMIEDIEEGRWITIRGTHVFIKKGQTTEEAIRKAFEEDLKWKKIKYILLYFA</sequence>
<reference evidence="1" key="1">
    <citation type="journal article" date="2015" name="Nature">
        <title>Complex archaea that bridge the gap between prokaryotes and eukaryotes.</title>
        <authorList>
            <person name="Spang A."/>
            <person name="Saw J.H."/>
            <person name="Jorgensen S.L."/>
            <person name="Zaremba-Niedzwiedzka K."/>
            <person name="Martijn J."/>
            <person name="Lind A.E."/>
            <person name="van Eijk R."/>
            <person name="Schleper C."/>
            <person name="Guy L."/>
            <person name="Ettema T.J."/>
        </authorList>
    </citation>
    <scope>NUCLEOTIDE SEQUENCE</scope>
</reference>
<organism evidence="1">
    <name type="scientific">marine sediment metagenome</name>
    <dbReference type="NCBI Taxonomy" id="412755"/>
    <lineage>
        <taxon>unclassified sequences</taxon>
        <taxon>metagenomes</taxon>
        <taxon>ecological metagenomes</taxon>
    </lineage>
</organism>
<protein>
    <submittedName>
        <fullName evidence="1">Uncharacterized protein</fullName>
    </submittedName>
</protein>
<gene>
    <name evidence="1" type="ORF">LCGC14_2992520</name>
</gene>
<evidence type="ECO:0000313" key="1">
    <source>
        <dbReference type="EMBL" id="KKK63611.1"/>
    </source>
</evidence>
<dbReference type="AlphaFoldDB" id="A0A0F8ZUF3"/>